<keyword evidence="3" id="KW-0547">Nucleotide-binding</keyword>
<evidence type="ECO:0000256" key="4">
    <source>
        <dbReference type="ARBA" id="ARBA00022840"/>
    </source>
</evidence>
<proteinExistence type="inferred from homology"/>
<name>C0QC83_DESAH</name>
<dbReference type="eggNOG" id="COG4619">
    <property type="taxonomic scope" value="Bacteria"/>
</dbReference>
<dbReference type="OrthoDB" id="9809450at2"/>
<evidence type="ECO:0000313" key="7">
    <source>
        <dbReference type="Proteomes" id="UP000000442"/>
    </source>
</evidence>
<dbReference type="InterPro" id="IPR027417">
    <property type="entry name" value="P-loop_NTPase"/>
</dbReference>
<evidence type="ECO:0000256" key="1">
    <source>
        <dbReference type="ARBA" id="ARBA00005417"/>
    </source>
</evidence>
<dbReference type="InterPro" id="IPR003439">
    <property type="entry name" value="ABC_transporter-like_ATP-bd"/>
</dbReference>
<dbReference type="AlphaFoldDB" id="C0QC83"/>
<dbReference type="Gene3D" id="3.40.50.300">
    <property type="entry name" value="P-loop containing nucleotide triphosphate hydrolases"/>
    <property type="match status" value="1"/>
</dbReference>
<accession>C0QC83</accession>
<evidence type="ECO:0000259" key="5">
    <source>
        <dbReference type="PROSITE" id="PS50893"/>
    </source>
</evidence>
<evidence type="ECO:0000256" key="2">
    <source>
        <dbReference type="ARBA" id="ARBA00022448"/>
    </source>
</evidence>
<dbReference type="HOGENOM" id="CLU_000604_1_22_7"/>
<organism evidence="6 7">
    <name type="scientific">Desulforapulum autotrophicum (strain ATCC 43914 / DSM 3382 / VKM B-1955 / HRM2)</name>
    <name type="common">Desulfobacterium autotrophicum</name>
    <dbReference type="NCBI Taxonomy" id="177437"/>
    <lineage>
        <taxon>Bacteria</taxon>
        <taxon>Pseudomonadati</taxon>
        <taxon>Thermodesulfobacteriota</taxon>
        <taxon>Desulfobacteria</taxon>
        <taxon>Desulfobacterales</taxon>
        <taxon>Desulfobacteraceae</taxon>
        <taxon>Desulforapulum</taxon>
    </lineage>
</organism>
<dbReference type="PROSITE" id="PS50893">
    <property type="entry name" value="ABC_TRANSPORTER_2"/>
    <property type="match status" value="1"/>
</dbReference>
<comment type="similarity">
    <text evidence="1">Belongs to the ABC transporter superfamily.</text>
</comment>
<sequence length="222" mass="25093">MFFMGERSWQSPMVKMDNIHLAFDGKPLFSNFFLTIGPGEKVILNAPSGRGKSSLVKMMMGFVRPDIGEIFIDSQRLTPGTRIECRSKISYVSQDVDLRDEGVGTLIEEIFAYRVNKNSLYTPTALLQAMDRFDLDPKMLKKQVGELSGGERQRLGFIICLLLDRKIWVLDEVTSALDETLKRKVVEAVAAAASTVVIISHDNIWACQDTWKSMQMPRHIAF</sequence>
<dbReference type="PANTHER" id="PTHR42734">
    <property type="entry name" value="METAL TRANSPORT SYSTEM ATP-BINDING PROTEIN TM_0124-RELATED"/>
    <property type="match status" value="1"/>
</dbReference>
<dbReference type="InterPro" id="IPR050153">
    <property type="entry name" value="Metal_Ion_Import_ABC"/>
</dbReference>
<keyword evidence="2" id="KW-0813">Transport</keyword>
<dbReference type="InterPro" id="IPR017871">
    <property type="entry name" value="ABC_transporter-like_CS"/>
</dbReference>
<keyword evidence="4 6" id="KW-0067">ATP-binding</keyword>
<dbReference type="PROSITE" id="PS00211">
    <property type="entry name" value="ABC_TRANSPORTER_1"/>
    <property type="match status" value="1"/>
</dbReference>
<dbReference type="STRING" id="177437.HRM2_40420"/>
<evidence type="ECO:0000313" key="6">
    <source>
        <dbReference type="EMBL" id="ACN17100.1"/>
    </source>
</evidence>
<dbReference type="KEGG" id="dat:HRM2_40420"/>
<dbReference type="GO" id="GO:0016887">
    <property type="term" value="F:ATP hydrolysis activity"/>
    <property type="evidence" value="ECO:0007669"/>
    <property type="project" value="InterPro"/>
</dbReference>
<protein>
    <submittedName>
        <fullName evidence="6">ABC-type transport system, ATP-binding protein</fullName>
    </submittedName>
</protein>
<dbReference type="Proteomes" id="UP000000442">
    <property type="component" value="Chromosome"/>
</dbReference>
<evidence type="ECO:0000256" key="3">
    <source>
        <dbReference type="ARBA" id="ARBA00022741"/>
    </source>
</evidence>
<reference evidence="6 7" key="1">
    <citation type="journal article" date="2009" name="Environ. Microbiol.">
        <title>Genome sequence of Desulfobacterium autotrophicum HRM2, a marine sulfate reducer oxidizing organic carbon completely to carbon dioxide.</title>
        <authorList>
            <person name="Strittmatter A.W."/>
            <person name="Liesegang H."/>
            <person name="Rabus R."/>
            <person name="Decker I."/>
            <person name="Amann J."/>
            <person name="Andres S."/>
            <person name="Henne A."/>
            <person name="Fricke W.F."/>
            <person name="Martinez-Arias R."/>
            <person name="Bartels D."/>
            <person name="Goesmann A."/>
            <person name="Krause L."/>
            <person name="Puehler A."/>
            <person name="Klenk H.P."/>
            <person name="Richter M."/>
            <person name="Schuler M."/>
            <person name="Gloeckner F.O."/>
            <person name="Meyerdierks A."/>
            <person name="Gottschalk G."/>
            <person name="Amann R."/>
        </authorList>
    </citation>
    <scope>NUCLEOTIDE SEQUENCE [LARGE SCALE GENOMIC DNA]</scope>
    <source>
        <strain evidence="7">ATCC 43914 / DSM 3382 / HRM2</strain>
    </source>
</reference>
<dbReference type="InterPro" id="IPR003593">
    <property type="entry name" value="AAA+_ATPase"/>
</dbReference>
<dbReference type="PANTHER" id="PTHR42734:SF17">
    <property type="entry name" value="METAL TRANSPORT SYSTEM ATP-BINDING PROTEIN TM_0124-RELATED"/>
    <property type="match status" value="1"/>
</dbReference>
<dbReference type="SUPFAM" id="SSF52540">
    <property type="entry name" value="P-loop containing nucleoside triphosphate hydrolases"/>
    <property type="match status" value="1"/>
</dbReference>
<gene>
    <name evidence="6" type="ordered locus">HRM2_40420</name>
</gene>
<dbReference type="SMART" id="SM00382">
    <property type="entry name" value="AAA"/>
    <property type="match status" value="1"/>
</dbReference>
<keyword evidence="7" id="KW-1185">Reference proteome</keyword>
<dbReference type="EMBL" id="CP001087">
    <property type="protein sequence ID" value="ACN17100.1"/>
    <property type="molecule type" value="Genomic_DNA"/>
</dbReference>
<dbReference type="GO" id="GO:0005524">
    <property type="term" value="F:ATP binding"/>
    <property type="evidence" value="ECO:0007669"/>
    <property type="project" value="UniProtKB-KW"/>
</dbReference>
<feature type="domain" description="ABC transporter" evidence="5">
    <location>
        <begin position="14"/>
        <end position="216"/>
    </location>
</feature>
<dbReference type="Pfam" id="PF00005">
    <property type="entry name" value="ABC_tran"/>
    <property type="match status" value="1"/>
</dbReference>